<proteinExistence type="predicted"/>
<protein>
    <submittedName>
        <fullName evidence="1">Uncharacterized protein</fullName>
    </submittedName>
</protein>
<dbReference type="EMBL" id="CP001336">
    <property type="protein sequence ID" value="ACL21823.1"/>
    <property type="molecule type" value="Genomic_DNA"/>
</dbReference>
<evidence type="ECO:0000313" key="2">
    <source>
        <dbReference type="Proteomes" id="UP000007726"/>
    </source>
</evidence>
<dbReference type="Proteomes" id="UP000007726">
    <property type="component" value="Chromosome"/>
</dbReference>
<sequence>MKTKKIIIFMTLIIGLLSIGYVCLAEGSVFFAKDSIIENNPGGINKYTAEISDTIKLQDITVSASEEIADDGSLIFNVKNTSDNSILGSFWYKPWLENRPIYLKLSNGDIILGKEKIYSYKEKKVVPLTEGTGLETVFDYDVSGDNLAIVGKRSSNNAGIEVVIKNLTTGKAKSIDTFKYSGFNYPEVIYLGWSDGKLFYDYFENTPKIKEYSLQNDKSEVYFEGAGEAQVSPDGSKIVFTQINLKDRHDSKIVLSDLKNNQIIATLDGSRKLFWDNDYLIIKNVDQAKLVVYDIKNKGIKAGEYPIEEQPYEVNVTGDGIKVKSYSFKNETIIDTEKEFNK</sequence>
<reference evidence="1 2" key="1">
    <citation type="journal article" date="2012" name="BMC Microbiol.">
        <title>Genome sequence of Desulfitobacterium hafniense DCB-2, a Gram-positive anaerobe capable of dehalogenation and metal reduction.</title>
        <authorList>
            <person name="Kim S.H."/>
            <person name="Harzman C."/>
            <person name="Davis J.K."/>
            <person name="Hutcheson R."/>
            <person name="Broderick J.B."/>
            <person name="Marsh T.L."/>
            <person name="Tiedje J.M."/>
        </authorList>
    </citation>
    <scope>NUCLEOTIDE SEQUENCE [LARGE SCALE GENOMIC DNA]</scope>
    <source>
        <strain evidence="2">DSM 10664 / DCB-2</strain>
    </source>
</reference>
<evidence type="ECO:0000313" key="1">
    <source>
        <dbReference type="EMBL" id="ACL21823.1"/>
    </source>
</evidence>
<dbReference type="RefSeq" id="WP_015944806.1">
    <property type="nucleotide sequence ID" value="NC_011830.1"/>
</dbReference>
<dbReference type="KEGG" id="dhd:Dhaf_3807"/>
<dbReference type="SUPFAM" id="SSF69304">
    <property type="entry name" value="Tricorn protease N-terminal domain"/>
    <property type="match status" value="1"/>
</dbReference>
<dbReference type="HOGENOM" id="CLU_810693_0_0_9"/>
<gene>
    <name evidence="1" type="ordered locus">Dhaf_3807</name>
</gene>
<accession>B8FRR3</accession>
<name>B8FRR3_DESHD</name>
<organism evidence="1 2">
    <name type="scientific">Desulfitobacterium hafniense (strain DSM 10664 / DCB-2)</name>
    <dbReference type="NCBI Taxonomy" id="272564"/>
    <lineage>
        <taxon>Bacteria</taxon>
        <taxon>Bacillati</taxon>
        <taxon>Bacillota</taxon>
        <taxon>Clostridia</taxon>
        <taxon>Eubacteriales</taxon>
        <taxon>Desulfitobacteriaceae</taxon>
        <taxon>Desulfitobacterium</taxon>
    </lineage>
</organism>
<dbReference type="AlphaFoldDB" id="B8FRR3"/>